<reference evidence="5 6" key="1">
    <citation type="submission" date="2023-07" db="EMBL/GenBank/DDBJ databases">
        <title>Genomic Encyclopedia of Type Strains, Phase IV (KMG-IV): sequencing the most valuable type-strain genomes for metagenomic binning, comparative biology and taxonomic classification.</title>
        <authorList>
            <person name="Goeker M."/>
        </authorList>
    </citation>
    <scope>NUCLEOTIDE SEQUENCE [LARGE SCALE GENOMIC DNA]</scope>
    <source>
        <strain evidence="5 6">DSM 16784</strain>
    </source>
</reference>
<sequence>MKKKSIFLAISAIALSLVVGIFPNNVVAEEEEAIVVNDENFDSTINNPAVTAISWDKYQEVGHDMAFTSAQSGLLGDGSDEHIQLIGNEVKFFGYYSNPYLDFLYYTESDASAKEFTFSISQDQMDWHTINSVGFFVNCVKNTDGTYSGYYFSLESYRIALRKMDHFDLEGNHVLGGSSLIYSCPVVYSQPIPTGSNDTYTVKLKSEETKFSVEVTRTASDSSVSMINFDLDLATATSDQVPTGYTGGNDFGIYSAYNSHYCSSLSYATFSDITILSKTTREVGEVNVEFIDYTTLGDTNMSVKDTMTADGYEGQNFTVNPPATIGDYVYVGSSLDANTGTYTTNPQSVQLYYVHPKYTVEHVDENGKVLSTETFDKGLGLQEYKAKAKSFDSYKLSGAESQSVTLTKDNPDQKMIFVYKKQTKAATKTSASVAPATGDSTNVAAMMLLGGLSLLSIVVIKIKKQRA</sequence>
<feature type="chain" id="PRO_5047374887" description="MucBP domain-containing protein" evidence="3">
    <location>
        <begin position="29"/>
        <end position="467"/>
    </location>
</feature>
<keyword evidence="3" id="KW-0732">Signal</keyword>
<dbReference type="InterPro" id="IPR009459">
    <property type="entry name" value="MucBP_dom"/>
</dbReference>
<dbReference type="EMBL" id="JAUSUR010000002">
    <property type="protein sequence ID" value="MDQ0360667.1"/>
    <property type="molecule type" value="Genomic_DNA"/>
</dbReference>
<keyword evidence="2" id="KW-0472">Membrane</keyword>
<feature type="signal peptide" evidence="3">
    <location>
        <begin position="1"/>
        <end position="28"/>
    </location>
</feature>
<feature type="transmembrane region" description="Helical" evidence="2">
    <location>
        <begin position="443"/>
        <end position="462"/>
    </location>
</feature>
<comment type="caution">
    <text evidence="5">The sequence shown here is derived from an EMBL/GenBank/DDBJ whole genome shotgun (WGS) entry which is preliminary data.</text>
</comment>
<evidence type="ECO:0000256" key="3">
    <source>
        <dbReference type="SAM" id="SignalP"/>
    </source>
</evidence>
<dbReference type="RefSeq" id="WP_307406748.1">
    <property type="nucleotide sequence ID" value="NZ_JAUSUR010000002.1"/>
</dbReference>
<gene>
    <name evidence="5" type="ORF">J2S15_001412</name>
</gene>
<keyword evidence="6" id="KW-1185">Reference proteome</keyword>
<accession>A0ABU0E1B1</accession>
<evidence type="ECO:0000256" key="2">
    <source>
        <dbReference type="SAM" id="Phobius"/>
    </source>
</evidence>
<feature type="domain" description="MucBP" evidence="4">
    <location>
        <begin position="359"/>
        <end position="420"/>
    </location>
</feature>
<feature type="domain" description="MucBP" evidence="4">
    <location>
        <begin position="301"/>
        <end position="353"/>
    </location>
</feature>
<evidence type="ECO:0000256" key="1">
    <source>
        <dbReference type="ARBA" id="ARBA00022737"/>
    </source>
</evidence>
<name>A0ABU0E1B1_9FIRM</name>
<dbReference type="Proteomes" id="UP001230220">
    <property type="component" value="Unassembled WGS sequence"/>
</dbReference>
<keyword evidence="1" id="KW-0677">Repeat</keyword>
<dbReference type="Gene3D" id="3.10.20.320">
    <property type="entry name" value="Putative peptidoglycan bound protein (lpxtg motif)"/>
    <property type="match status" value="1"/>
</dbReference>
<organism evidence="5 6">
    <name type="scientific">Breznakia pachnodae</name>
    <dbReference type="NCBI Taxonomy" id="265178"/>
    <lineage>
        <taxon>Bacteria</taxon>
        <taxon>Bacillati</taxon>
        <taxon>Bacillota</taxon>
        <taxon>Erysipelotrichia</taxon>
        <taxon>Erysipelotrichales</taxon>
        <taxon>Erysipelotrichaceae</taxon>
        <taxon>Breznakia</taxon>
    </lineage>
</organism>
<evidence type="ECO:0000313" key="6">
    <source>
        <dbReference type="Proteomes" id="UP001230220"/>
    </source>
</evidence>
<evidence type="ECO:0000259" key="4">
    <source>
        <dbReference type="Pfam" id="PF06458"/>
    </source>
</evidence>
<evidence type="ECO:0000313" key="5">
    <source>
        <dbReference type="EMBL" id="MDQ0360667.1"/>
    </source>
</evidence>
<proteinExistence type="predicted"/>
<protein>
    <recommendedName>
        <fullName evidence="4">MucBP domain-containing protein</fullName>
    </recommendedName>
</protein>
<keyword evidence="2" id="KW-1133">Transmembrane helix</keyword>
<keyword evidence="2" id="KW-0812">Transmembrane</keyword>
<dbReference type="Pfam" id="PF06458">
    <property type="entry name" value="MucBP"/>
    <property type="match status" value="2"/>
</dbReference>